<dbReference type="InterPro" id="IPR029787">
    <property type="entry name" value="Nucleotide_cyclase"/>
</dbReference>
<dbReference type="InterPro" id="IPR043128">
    <property type="entry name" value="Rev_trsase/Diguanyl_cyclase"/>
</dbReference>
<dbReference type="InterPro" id="IPR031621">
    <property type="entry name" value="HisKA_7TM"/>
</dbReference>
<name>A0A1I0CT09_9FIRM</name>
<dbReference type="NCBIfam" id="TIGR00254">
    <property type="entry name" value="GGDEF"/>
    <property type="match status" value="1"/>
</dbReference>
<feature type="transmembrane region" description="Helical" evidence="1">
    <location>
        <begin position="384"/>
        <end position="407"/>
    </location>
</feature>
<reference evidence="3 4" key="1">
    <citation type="submission" date="2016-10" db="EMBL/GenBank/DDBJ databases">
        <authorList>
            <person name="de Groot N.N."/>
        </authorList>
    </citation>
    <scope>NUCLEOTIDE SEQUENCE [LARGE SCALE GENOMIC DNA]</scope>
    <source>
        <strain evidence="3 4">DSM 1801</strain>
    </source>
</reference>
<feature type="domain" description="GGDEF" evidence="2">
    <location>
        <begin position="500"/>
        <end position="633"/>
    </location>
</feature>
<sequence>MKKGLTTAQLEVAAILAMLCEHLSWITFNFYTPQAHFMRIVGKLAIPIICYLSVSFYEKAKNITKYILCLLLFWGLSIYPYHIFYTAKITGKQNIIFDVLLGFLVMAILDSLKLKKIWKVILIAAILILSICFSNNPLIFILFMADFRHSHSYNRMVRTIIKIAAAAVLFTLISQSICQSAGAYVSREAWKESVNYIGFLLAIPLLKKCQLRKKEEVVKGYFLIVYPIQFLLLKNFVHITSGNFYRIYLYIHLLGILIVLRLGYSTLKAKLSHVQTANIVMLSFALLFMLGYYFQLTAFSLQVMIAAVKIEMTGLTGMIIGFTWFMNEFCNNPISNFVYIVEGMVTSACIYAIYTLGQNKLFYKAVGVKHFKEHSIIVSVRGPVWILFFAYMAMIMLLTLFMCLYKMKHSDGIERRQSVTLLIAEGAGFVLLMLRIILRNEEYDVGTFAVFSFVLLFSFSICQNDYLDNIQTERERDPLTGLCNRGYFIEQVQKKLEKKIKGTMFMIDMDNFKMVNDNYGHGTGDKVLIALADSLKQVMGSDNFVSRIGGDEFCIFIHSHIDENEMKKITERLEVKFHKNLEQRNLNLLSTLSVGIARYDGKGKISFEELYENADKALYLAKNSGKSQYKFYA</sequence>
<evidence type="ECO:0000259" key="2">
    <source>
        <dbReference type="PROSITE" id="PS50887"/>
    </source>
</evidence>
<feature type="transmembrane region" description="Helical" evidence="1">
    <location>
        <begin position="443"/>
        <end position="462"/>
    </location>
</feature>
<feature type="transmembrane region" description="Helical" evidence="1">
    <location>
        <begin position="337"/>
        <end position="354"/>
    </location>
</feature>
<feature type="transmembrane region" description="Helical" evidence="1">
    <location>
        <begin position="301"/>
        <end position="325"/>
    </location>
</feature>
<feature type="transmembrane region" description="Helical" evidence="1">
    <location>
        <begin position="218"/>
        <end position="239"/>
    </location>
</feature>
<evidence type="ECO:0000313" key="3">
    <source>
        <dbReference type="EMBL" id="SET22668.1"/>
    </source>
</evidence>
<dbReference type="GO" id="GO:0043709">
    <property type="term" value="P:cell adhesion involved in single-species biofilm formation"/>
    <property type="evidence" value="ECO:0007669"/>
    <property type="project" value="TreeGrafter"/>
</dbReference>
<keyword evidence="4" id="KW-1185">Reference proteome</keyword>
<feature type="transmembrane region" description="Helical" evidence="1">
    <location>
        <begin position="276"/>
        <end position="295"/>
    </location>
</feature>
<feature type="transmembrane region" description="Helical" evidence="1">
    <location>
        <begin position="120"/>
        <end position="147"/>
    </location>
</feature>
<gene>
    <name evidence="3" type="ORF">SAMN04487772_11143</name>
</gene>
<dbReference type="Pfam" id="PF16927">
    <property type="entry name" value="HisKA_7TM"/>
    <property type="match status" value="1"/>
</dbReference>
<dbReference type="RefSeq" id="WP_092477859.1">
    <property type="nucleotide sequence ID" value="NZ_FOHN01000011.1"/>
</dbReference>
<dbReference type="Gene3D" id="3.30.70.270">
    <property type="match status" value="1"/>
</dbReference>
<dbReference type="SMART" id="SM00267">
    <property type="entry name" value="GGDEF"/>
    <property type="match status" value="1"/>
</dbReference>
<dbReference type="PANTHER" id="PTHR45138">
    <property type="entry name" value="REGULATORY COMPONENTS OF SENSORY TRANSDUCTION SYSTEM"/>
    <property type="match status" value="1"/>
</dbReference>
<dbReference type="Proteomes" id="UP000199800">
    <property type="component" value="Unassembled WGS sequence"/>
</dbReference>
<dbReference type="CDD" id="cd01949">
    <property type="entry name" value="GGDEF"/>
    <property type="match status" value="1"/>
</dbReference>
<feature type="transmembrane region" description="Helical" evidence="1">
    <location>
        <begin position="40"/>
        <end position="57"/>
    </location>
</feature>
<dbReference type="PROSITE" id="PS50887">
    <property type="entry name" value="GGDEF"/>
    <property type="match status" value="1"/>
</dbReference>
<evidence type="ECO:0000313" key="4">
    <source>
        <dbReference type="Proteomes" id="UP000199800"/>
    </source>
</evidence>
<feature type="transmembrane region" description="Helical" evidence="1">
    <location>
        <begin position="63"/>
        <end position="83"/>
    </location>
</feature>
<dbReference type="Pfam" id="PF00990">
    <property type="entry name" value="GGDEF"/>
    <property type="match status" value="1"/>
</dbReference>
<proteinExistence type="predicted"/>
<feature type="transmembrane region" description="Helical" evidence="1">
    <location>
        <begin position="159"/>
        <end position="177"/>
    </location>
</feature>
<dbReference type="PANTHER" id="PTHR45138:SF6">
    <property type="entry name" value="DIGUANYLATE CYCLASE DGCN"/>
    <property type="match status" value="1"/>
</dbReference>
<dbReference type="STRING" id="29364.SAMN04487772_11143"/>
<accession>A0A1I0CT09</accession>
<keyword evidence="1" id="KW-0812">Transmembrane</keyword>
<feature type="transmembrane region" description="Helical" evidence="1">
    <location>
        <begin position="95"/>
        <end position="114"/>
    </location>
</feature>
<organism evidence="3 4">
    <name type="scientific">[Clostridium] polysaccharolyticum</name>
    <dbReference type="NCBI Taxonomy" id="29364"/>
    <lineage>
        <taxon>Bacteria</taxon>
        <taxon>Bacillati</taxon>
        <taxon>Bacillota</taxon>
        <taxon>Clostridia</taxon>
        <taxon>Lachnospirales</taxon>
        <taxon>Lachnospiraceae</taxon>
    </lineage>
</organism>
<feature type="transmembrane region" description="Helical" evidence="1">
    <location>
        <begin position="12"/>
        <end position="31"/>
    </location>
</feature>
<dbReference type="SUPFAM" id="SSF55073">
    <property type="entry name" value="Nucleotide cyclase"/>
    <property type="match status" value="1"/>
</dbReference>
<dbReference type="InterPro" id="IPR000160">
    <property type="entry name" value="GGDEF_dom"/>
</dbReference>
<dbReference type="OrthoDB" id="9804955at2"/>
<protein>
    <submittedName>
        <fullName evidence="3">Diguanylate cyclase (GGDEF) domain-containing protein</fullName>
    </submittedName>
</protein>
<feature type="transmembrane region" description="Helical" evidence="1">
    <location>
        <begin position="245"/>
        <end position="264"/>
    </location>
</feature>
<feature type="transmembrane region" description="Helical" evidence="1">
    <location>
        <begin position="419"/>
        <end position="437"/>
    </location>
</feature>
<keyword evidence="1" id="KW-0472">Membrane</keyword>
<dbReference type="InterPro" id="IPR050469">
    <property type="entry name" value="Diguanylate_Cyclase"/>
</dbReference>
<evidence type="ECO:0000256" key="1">
    <source>
        <dbReference type="SAM" id="Phobius"/>
    </source>
</evidence>
<dbReference type="GO" id="GO:1902201">
    <property type="term" value="P:negative regulation of bacterial-type flagellum-dependent cell motility"/>
    <property type="evidence" value="ECO:0007669"/>
    <property type="project" value="TreeGrafter"/>
</dbReference>
<dbReference type="AlphaFoldDB" id="A0A1I0CT09"/>
<dbReference type="EMBL" id="FOHN01000011">
    <property type="protein sequence ID" value="SET22668.1"/>
    <property type="molecule type" value="Genomic_DNA"/>
</dbReference>
<dbReference type="GO" id="GO:0005886">
    <property type="term" value="C:plasma membrane"/>
    <property type="evidence" value="ECO:0007669"/>
    <property type="project" value="TreeGrafter"/>
</dbReference>
<dbReference type="GO" id="GO:0052621">
    <property type="term" value="F:diguanylate cyclase activity"/>
    <property type="evidence" value="ECO:0007669"/>
    <property type="project" value="TreeGrafter"/>
</dbReference>
<keyword evidence="1" id="KW-1133">Transmembrane helix</keyword>